<keyword evidence="3" id="KW-0540">Nuclease</keyword>
<evidence type="ECO:0000259" key="2">
    <source>
        <dbReference type="Pfam" id="PF03372"/>
    </source>
</evidence>
<evidence type="ECO:0000313" key="4">
    <source>
        <dbReference type="Proteomes" id="UP000298218"/>
    </source>
</evidence>
<dbReference type="EMBL" id="SOHQ01000028">
    <property type="protein sequence ID" value="TFD78624.1"/>
    <property type="molecule type" value="Genomic_DNA"/>
</dbReference>
<feature type="compositionally biased region" description="Basic and acidic residues" evidence="1">
    <location>
        <begin position="237"/>
        <end position="247"/>
    </location>
</feature>
<proteinExistence type="predicted"/>
<organism evidence="3 4">
    <name type="scientific">Cryobacterium psychrophilum</name>
    <dbReference type="NCBI Taxonomy" id="41988"/>
    <lineage>
        <taxon>Bacteria</taxon>
        <taxon>Bacillati</taxon>
        <taxon>Actinomycetota</taxon>
        <taxon>Actinomycetes</taxon>
        <taxon>Micrococcales</taxon>
        <taxon>Microbacteriaceae</taxon>
        <taxon>Cryobacterium</taxon>
    </lineage>
</organism>
<dbReference type="GO" id="GO:0004527">
    <property type="term" value="F:exonuclease activity"/>
    <property type="evidence" value="ECO:0007669"/>
    <property type="project" value="UniProtKB-KW"/>
</dbReference>
<dbReference type="GO" id="GO:0004519">
    <property type="term" value="F:endonuclease activity"/>
    <property type="evidence" value="ECO:0007669"/>
    <property type="project" value="UniProtKB-KW"/>
</dbReference>
<dbReference type="Gene3D" id="3.60.10.10">
    <property type="entry name" value="Endonuclease/exonuclease/phosphatase"/>
    <property type="match status" value="1"/>
</dbReference>
<gene>
    <name evidence="3" type="ORF">E3T53_10640</name>
</gene>
<dbReference type="Proteomes" id="UP000298218">
    <property type="component" value="Unassembled WGS sequence"/>
</dbReference>
<keyword evidence="3" id="KW-0269">Exonuclease</keyword>
<feature type="region of interest" description="Disordered" evidence="1">
    <location>
        <begin position="218"/>
        <end position="247"/>
    </location>
</feature>
<dbReference type="InterPro" id="IPR036691">
    <property type="entry name" value="Endo/exonu/phosph_ase_sf"/>
</dbReference>
<dbReference type="OrthoDB" id="4398889at2"/>
<keyword evidence="3" id="KW-0378">Hydrolase</keyword>
<sequence length="247" mass="27617">MKVISYNLRKNRASGELIALSERYDPDLLCLQECDTRELPEEVGLLHLADSTVRNRLGLAIYYRKDRFTSEHTKTFALKKSLHDRLLTPAHERLIGTRLTDLVASRELIVASFHAAPLTAMNSLRRNQIRTAHEELHELGPGLPTLMVGDYNYPMFKGRLGDTVNKSGYDLTLSDTSTYTRYKFFSGHFDLATSIGLTIENVETLPIGSSDHLPILVTSSYGDEPHNQTDIPASLAESERSPGDDAV</sequence>
<evidence type="ECO:0000313" key="3">
    <source>
        <dbReference type="EMBL" id="TFD78624.1"/>
    </source>
</evidence>
<dbReference type="SUPFAM" id="SSF56219">
    <property type="entry name" value="DNase I-like"/>
    <property type="match status" value="1"/>
</dbReference>
<reference evidence="3 4" key="1">
    <citation type="submission" date="2019-03" db="EMBL/GenBank/DDBJ databases">
        <title>Genomics of glacier-inhabiting Cryobacterium strains.</title>
        <authorList>
            <person name="Liu Q."/>
            <person name="Xin Y.-H."/>
        </authorList>
    </citation>
    <scope>NUCLEOTIDE SEQUENCE [LARGE SCALE GENOMIC DNA]</scope>
    <source>
        <strain evidence="3 4">CGMCC 1.4292</strain>
    </source>
</reference>
<dbReference type="Pfam" id="PF03372">
    <property type="entry name" value="Exo_endo_phos"/>
    <property type="match status" value="1"/>
</dbReference>
<name>A0A4Y8KRT7_9MICO</name>
<dbReference type="InterPro" id="IPR005135">
    <property type="entry name" value="Endo/exonuclease/phosphatase"/>
</dbReference>
<accession>A0A4Y8KRT7</accession>
<feature type="domain" description="Endonuclease/exonuclease/phosphatase" evidence="2">
    <location>
        <begin position="5"/>
        <end position="212"/>
    </location>
</feature>
<protein>
    <submittedName>
        <fullName evidence="3">Endonuclease/exonuclease/phosphatase family protein</fullName>
    </submittedName>
</protein>
<keyword evidence="4" id="KW-1185">Reference proteome</keyword>
<keyword evidence="3" id="KW-0255">Endonuclease</keyword>
<dbReference type="AlphaFoldDB" id="A0A4Y8KRT7"/>
<evidence type="ECO:0000256" key="1">
    <source>
        <dbReference type="SAM" id="MobiDB-lite"/>
    </source>
</evidence>
<dbReference type="RefSeq" id="WP_134174020.1">
    <property type="nucleotide sequence ID" value="NZ_SODI01000001.1"/>
</dbReference>
<comment type="caution">
    <text evidence="3">The sequence shown here is derived from an EMBL/GenBank/DDBJ whole genome shotgun (WGS) entry which is preliminary data.</text>
</comment>